<organism evidence="2 3">
    <name type="scientific">Hanamia caeni</name>
    <dbReference type="NCBI Taxonomy" id="2294116"/>
    <lineage>
        <taxon>Bacteria</taxon>
        <taxon>Pseudomonadati</taxon>
        <taxon>Bacteroidota</taxon>
        <taxon>Chitinophagia</taxon>
        <taxon>Chitinophagales</taxon>
        <taxon>Chitinophagaceae</taxon>
        <taxon>Hanamia</taxon>
    </lineage>
</organism>
<keyword evidence="1" id="KW-0732">Signal</keyword>
<dbReference type="AlphaFoldDB" id="A0A3M9N9M1"/>
<comment type="caution">
    <text evidence="2">The sequence shown here is derived from an EMBL/GenBank/DDBJ whole genome shotgun (WGS) entry which is preliminary data.</text>
</comment>
<dbReference type="Proteomes" id="UP000267223">
    <property type="component" value="Unassembled WGS sequence"/>
</dbReference>
<protein>
    <submittedName>
        <fullName evidence="2">Gliding motility protein GldN</fullName>
    </submittedName>
</protein>
<sequence>MKIISLRILMLVLSFGILSNVANGQAKKRTVKKRATAQKTTSEKSNATINPTLVDTATVIAPPPPPVDSLPIESVKPSLRPETALDIHNGLITERTPLPYQQLRQEDAAYDERLWREIDTREKINLPFRYSANEDNGNQRFISILLKAIQDGPDNGGVTAFNAIDDRFTTPMTKAEVAKAISGGTVTVPIYDSLGNVIGNKETTQEVNLDSFYKFHIKEEVIFDKQSSRLFWRILGIAPVKRVITASGVDLGETELFWVYYPDMRPIFAKYYVYNGKNYGARMTWEDLFESRMFHGRIIKSTLDNPFDTYLKNQTGLKDRPILQLLQGEKIQNEIFNYEQNLWSY</sequence>
<dbReference type="Pfam" id="PF19841">
    <property type="entry name" value="GldN"/>
    <property type="match status" value="1"/>
</dbReference>
<evidence type="ECO:0000313" key="3">
    <source>
        <dbReference type="Proteomes" id="UP000267223"/>
    </source>
</evidence>
<proteinExistence type="predicted"/>
<dbReference type="NCBIfam" id="TIGR03523">
    <property type="entry name" value="GldN"/>
    <property type="match status" value="1"/>
</dbReference>
<reference evidence="2 3" key="1">
    <citation type="submission" date="2018-11" db="EMBL/GenBank/DDBJ databases">
        <title>Draft genome sequence of Ferruginibacter sp. BO-59.</title>
        <authorList>
            <person name="Im W.T."/>
        </authorList>
    </citation>
    <scope>NUCLEOTIDE SEQUENCE [LARGE SCALE GENOMIC DNA]</scope>
    <source>
        <strain evidence="2 3">BO-59</strain>
    </source>
</reference>
<dbReference type="InterPro" id="IPR019847">
    <property type="entry name" value="Gliding_motility_assoc_GldN"/>
</dbReference>
<accession>A0A3M9N9M1</accession>
<dbReference type="RefSeq" id="WP_123121559.1">
    <property type="nucleotide sequence ID" value="NZ_RJJR01000013.1"/>
</dbReference>
<name>A0A3M9N9M1_9BACT</name>
<evidence type="ECO:0000313" key="2">
    <source>
        <dbReference type="EMBL" id="RNI34500.1"/>
    </source>
</evidence>
<feature type="signal peptide" evidence="1">
    <location>
        <begin position="1"/>
        <end position="24"/>
    </location>
</feature>
<dbReference type="OrthoDB" id="1141916at2"/>
<feature type="chain" id="PRO_5018225884" evidence="1">
    <location>
        <begin position="25"/>
        <end position="345"/>
    </location>
</feature>
<keyword evidence="3" id="KW-1185">Reference proteome</keyword>
<evidence type="ECO:0000256" key="1">
    <source>
        <dbReference type="SAM" id="SignalP"/>
    </source>
</evidence>
<gene>
    <name evidence="2" type="primary">gldN</name>
    <name evidence="2" type="ORF">EFY79_15065</name>
</gene>
<dbReference type="EMBL" id="RJJR01000013">
    <property type="protein sequence ID" value="RNI34500.1"/>
    <property type="molecule type" value="Genomic_DNA"/>
</dbReference>